<gene>
    <name evidence="2" type="ORF">FH969_04035</name>
</gene>
<keyword evidence="2" id="KW-0378">Hydrolase</keyword>
<organism evidence="2 3">
    <name type="scientific">Miniimonas arenae</name>
    <dbReference type="NCBI Taxonomy" id="676201"/>
    <lineage>
        <taxon>Bacteria</taxon>
        <taxon>Bacillati</taxon>
        <taxon>Actinomycetota</taxon>
        <taxon>Actinomycetes</taxon>
        <taxon>Micrococcales</taxon>
        <taxon>Beutenbergiaceae</taxon>
        <taxon>Miniimonas</taxon>
    </lineage>
</organism>
<dbReference type="PANTHER" id="PTHR42886:SF29">
    <property type="entry name" value="PUMMELIG, ISOFORM A"/>
    <property type="match status" value="1"/>
</dbReference>
<reference evidence="2 3" key="1">
    <citation type="submission" date="2019-06" db="EMBL/GenBank/DDBJ databases">
        <title>Draft genome sequence of Miniimonas arenae KCTC 19750T isolated from sea sand.</title>
        <authorList>
            <person name="Park S.-J."/>
        </authorList>
    </citation>
    <scope>NUCLEOTIDE SEQUENCE [LARGE SCALE GENOMIC DNA]</scope>
    <source>
        <strain evidence="2 3">KCTC 19750</strain>
    </source>
</reference>
<accession>A0A5C5BF04</accession>
<dbReference type="OrthoDB" id="9801217at2"/>
<dbReference type="SUPFAM" id="SSF53474">
    <property type="entry name" value="alpha/beta-Hydrolases"/>
    <property type="match status" value="1"/>
</dbReference>
<feature type="domain" description="Serine aminopeptidase S33" evidence="1">
    <location>
        <begin position="47"/>
        <end position="184"/>
    </location>
</feature>
<dbReference type="InterPro" id="IPR029058">
    <property type="entry name" value="AB_hydrolase_fold"/>
</dbReference>
<evidence type="ECO:0000313" key="2">
    <source>
        <dbReference type="EMBL" id="TNU76265.1"/>
    </source>
</evidence>
<name>A0A5C5BF04_9MICO</name>
<dbReference type="AlphaFoldDB" id="A0A5C5BF04"/>
<dbReference type="RefSeq" id="WP_139986230.1">
    <property type="nucleotide sequence ID" value="NZ_VENP01000009.1"/>
</dbReference>
<comment type="caution">
    <text evidence="2">The sequence shown here is derived from an EMBL/GenBank/DDBJ whole genome shotgun (WGS) entry which is preliminary data.</text>
</comment>
<dbReference type="EMBL" id="VENP01000009">
    <property type="protein sequence ID" value="TNU76265.1"/>
    <property type="molecule type" value="Genomic_DNA"/>
</dbReference>
<dbReference type="InterPro" id="IPR022742">
    <property type="entry name" value="Hydrolase_4"/>
</dbReference>
<evidence type="ECO:0000259" key="1">
    <source>
        <dbReference type="Pfam" id="PF12146"/>
    </source>
</evidence>
<evidence type="ECO:0000313" key="3">
    <source>
        <dbReference type="Proteomes" id="UP000313849"/>
    </source>
</evidence>
<dbReference type="PANTHER" id="PTHR42886">
    <property type="entry name" value="RE40534P-RELATED"/>
    <property type="match status" value="1"/>
</dbReference>
<sequence>MALPPATTYGPDLLGGDFRSASLPLRPDARGAQDLEATLVRLGDPTHRRAVLYVHGFSDYFFQAEHARRIAEGGALDFYALDLRRYGRSLRPGHLPGDVRDLAEYDEELLAALAVIRAEGHEQVVLLGHSTGGLVTSLFVQRNAGAVDALVLNSPWFDVNDTALRRLTSTPLAAAVSSRAPERVVASLGSDYGRSIHASTGGAWDFDLTLKPVEGFPVRAGWLLAIRRAHHEVARGLRLDLPVLLCTSSRSGGVAGRRPSPAELRSTDTVLDVRHMWRVVPHLARDVTLRTVPGGLHDLALSAPRPRAEYEDTVLRWIASRLDDGPGTT</sequence>
<keyword evidence="3" id="KW-1185">Reference proteome</keyword>
<dbReference type="Proteomes" id="UP000313849">
    <property type="component" value="Unassembled WGS sequence"/>
</dbReference>
<dbReference type="Gene3D" id="3.40.50.1820">
    <property type="entry name" value="alpha/beta hydrolase"/>
    <property type="match status" value="1"/>
</dbReference>
<dbReference type="Pfam" id="PF12146">
    <property type="entry name" value="Hydrolase_4"/>
    <property type="match status" value="1"/>
</dbReference>
<dbReference type="GO" id="GO:0016787">
    <property type="term" value="F:hydrolase activity"/>
    <property type="evidence" value="ECO:0007669"/>
    <property type="project" value="UniProtKB-KW"/>
</dbReference>
<protein>
    <submittedName>
        <fullName evidence="2">Alpha/beta hydrolase</fullName>
    </submittedName>
</protein>
<proteinExistence type="predicted"/>